<name>A0A6G9QNN6_9GAMM</name>
<dbReference type="InterPro" id="IPR000871">
    <property type="entry name" value="Beta-lactam_class-A"/>
</dbReference>
<dbReference type="SUPFAM" id="SSF56601">
    <property type="entry name" value="beta-lactamase/transpeptidase-like"/>
    <property type="match status" value="1"/>
</dbReference>
<evidence type="ECO:0000256" key="2">
    <source>
        <dbReference type="ARBA" id="ARBA00009009"/>
    </source>
</evidence>
<dbReference type="Gene3D" id="3.40.710.10">
    <property type="entry name" value="DD-peptidase/beta-lactamase superfamily"/>
    <property type="match status" value="1"/>
</dbReference>
<organism evidence="6 7">
    <name type="scientific">Shewanella aestuarii</name>
    <dbReference type="NCBI Taxonomy" id="1028752"/>
    <lineage>
        <taxon>Bacteria</taxon>
        <taxon>Pseudomonadati</taxon>
        <taxon>Pseudomonadota</taxon>
        <taxon>Gammaproteobacteria</taxon>
        <taxon>Alteromonadales</taxon>
        <taxon>Shewanellaceae</taxon>
        <taxon>Shewanella</taxon>
    </lineage>
</organism>
<dbReference type="GO" id="GO:0046677">
    <property type="term" value="P:response to antibiotic"/>
    <property type="evidence" value="ECO:0007669"/>
    <property type="project" value="InterPro"/>
</dbReference>
<evidence type="ECO:0000313" key="6">
    <source>
        <dbReference type="EMBL" id="QIR16210.1"/>
    </source>
</evidence>
<dbReference type="EMBL" id="CP050313">
    <property type="protein sequence ID" value="QIR16210.1"/>
    <property type="molecule type" value="Genomic_DNA"/>
</dbReference>
<dbReference type="EC" id="3.5.2.6" evidence="3"/>
<dbReference type="PANTHER" id="PTHR35333">
    <property type="entry name" value="BETA-LACTAMASE"/>
    <property type="match status" value="1"/>
</dbReference>
<dbReference type="InterPro" id="IPR012338">
    <property type="entry name" value="Beta-lactam/transpept-like"/>
</dbReference>
<dbReference type="Pfam" id="PF13354">
    <property type="entry name" value="Beta-lactamase2"/>
    <property type="match status" value="1"/>
</dbReference>
<accession>A0A6G9QNN6</accession>
<sequence>MEKFMKINLALCSTIFISSLMAGQPAFANDHNSKDVSAKLETISQKLVGRLGLAAQEIGSDERITVNGDEKFVMASTYKVAIAVALLERIDKGELKLSDLIDVPQETMVTGDGAIAVNFVHPGIKLSIANLIEPMITLSDNTATDICLKLAGGPEAVTKVMRNIGITDLRVDRYTSEILRDFYGLPDKAYSSVLAKALAEDPSLAAKQPLRNLKFEQEDLRDQSSPNAMLELLLAIDSGKVLSAQSSEFLIDVMSRTRTGAGRLKALLPKGTPVAHKTGTIGGVANDVGFITLPDGRRFAIVVYTKSSTTSEAERDRAIAEVTRILFDFYYLKS</sequence>
<dbReference type="PANTHER" id="PTHR35333:SF3">
    <property type="entry name" value="BETA-LACTAMASE-TYPE TRANSPEPTIDASE FOLD CONTAINING PROTEIN"/>
    <property type="match status" value="1"/>
</dbReference>
<proteinExistence type="inferred from homology"/>
<gene>
    <name evidence="6" type="primary">bla</name>
    <name evidence="6" type="ORF">HBH39_11625</name>
</gene>
<evidence type="ECO:0000259" key="5">
    <source>
        <dbReference type="Pfam" id="PF13354"/>
    </source>
</evidence>
<dbReference type="InterPro" id="IPR045155">
    <property type="entry name" value="Beta-lactam_cat"/>
</dbReference>
<keyword evidence="7" id="KW-1185">Reference proteome</keyword>
<comment type="catalytic activity">
    <reaction evidence="1">
        <text>a beta-lactam + H2O = a substituted beta-amino acid</text>
        <dbReference type="Rhea" id="RHEA:20401"/>
        <dbReference type="ChEBI" id="CHEBI:15377"/>
        <dbReference type="ChEBI" id="CHEBI:35627"/>
        <dbReference type="ChEBI" id="CHEBI:140347"/>
        <dbReference type="EC" id="3.5.2.6"/>
    </reaction>
</comment>
<feature type="signal peptide" evidence="4">
    <location>
        <begin position="1"/>
        <end position="28"/>
    </location>
</feature>
<evidence type="ECO:0000256" key="4">
    <source>
        <dbReference type="SAM" id="SignalP"/>
    </source>
</evidence>
<evidence type="ECO:0000256" key="1">
    <source>
        <dbReference type="ARBA" id="ARBA00001526"/>
    </source>
</evidence>
<dbReference type="NCBIfam" id="NF033103">
    <property type="entry name" value="bla_class_A"/>
    <property type="match status" value="1"/>
</dbReference>
<dbReference type="GO" id="GO:0008800">
    <property type="term" value="F:beta-lactamase activity"/>
    <property type="evidence" value="ECO:0007669"/>
    <property type="project" value="UniProtKB-EC"/>
</dbReference>
<feature type="chain" id="PRO_5026112749" description="beta-lactamase" evidence="4">
    <location>
        <begin position="29"/>
        <end position="334"/>
    </location>
</feature>
<protein>
    <recommendedName>
        <fullName evidence="3">beta-lactamase</fullName>
        <ecNumber evidence="3">3.5.2.6</ecNumber>
    </recommendedName>
</protein>
<dbReference type="KEGG" id="saes:HBH39_11625"/>
<keyword evidence="4" id="KW-0732">Signal</keyword>
<comment type="similarity">
    <text evidence="2">Belongs to the class-A beta-lactamase family.</text>
</comment>
<dbReference type="PRINTS" id="PR00118">
    <property type="entry name" value="BLACTAMASEA"/>
</dbReference>
<reference evidence="6 7" key="1">
    <citation type="submission" date="2020-03" db="EMBL/GenBank/DDBJ databases">
        <title>Complete genome sequence of Shewanella sp.</title>
        <authorList>
            <person name="Kim Y.-S."/>
            <person name="Kim S.-J."/>
            <person name="Jung H.-K."/>
            <person name="Kim K.-H."/>
        </authorList>
    </citation>
    <scope>NUCLEOTIDE SEQUENCE [LARGE SCALE GENOMIC DNA]</scope>
    <source>
        <strain evidence="6 7">PN3F2</strain>
    </source>
</reference>
<evidence type="ECO:0000313" key="7">
    <source>
        <dbReference type="Proteomes" id="UP000502608"/>
    </source>
</evidence>
<dbReference type="Proteomes" id="UP000502608">
    <property type="component" value="Chromosome"/>
</dbReference>
<dbReference type="GO" id="GO:0030655">
    <property type="term" value="P:beta-lactam antibiotic catabolic process"/>
    <property type="evidence" value="ECO:0007669"/>
    <property type="project" value="InterPro"/>
</dbReference>
<dbReference type="AlphaFoldDB" id="A0A6G9QNN6"/>
<evidence type="ECO:0000256" key="3">
    <source>
        <dbReference type="ARBA" id="ARBA00012865"/>
    </source>
</evidence>
<feature type="domain" description="Beta-lactamase class A catalytic" evidence="5">
    <location>
        <begin position="53"/>
        <end position="305"/>
    </location>
</feature>